<gene>
    <name evidence="7" type="ORF">SAMN05444159_5700</name>
</gene>
<dbReference type="PANTHER" id="PTHR30427:SF1">
    <property type="entry name" value="TRANSCRIPTIONAL ACTIVATOR PROTEIN LYSR"/>
    <property type="match status" value="1"/>
</dbReference>
<dbReference type="GO" id="GO:0003700">
    <property type="term" value="F:DNA-binding transcription factor activity"/>
    <property type="evidence" value="ECO:0007669"/>
    <property type="project" value="InterPro"/>
</dbReference>
<dbReference type="PANTHER" id="PTHR30427">
    <property type="entry name" value="TRANSCRIPTIONAL ACTIVATOR PROTEIN LYSR"/>
    <property type="match status" value="1"/>
</dbReference>
<dbReference type="EMBL" id="LT670844">
    <property type="protein sequence ID" value="SHL36111.1"/>
    <property type="molecule type" value="Genomic_DNA"/>
</dbReference>
<sequence>MDIRLLEAFRAVVESGSVTHAASSLGITQPAVSAQIARLESELGFSLFTRTGNRLRLTSEAVTFRAEVERTLDRIDDLGRAAEHIRQGQVGSLTVASHPMAGVALLPPVIAAFVQQRPNVRVQLFTRNSDLVRGMFPSRTIDIGIAELPIDPTGLNVTRYRMECVAVLPKDHALCAHEIITPTLMSGLPFVGMSREWAAHHLVNSVFAEAAAHLNVVVASELFAMICELVANGVGVSIVDPASARQFQAAGLAIRPFRPLVPYDIAIFHSAEQDLSLIGRTFLEAFDAHLQGLIAPATETDR</sequence>
<dbReference type="GO" id="GO:0043565">
    <property type="term" value="F:sequence-specific DNA binding"/>
    <property type="evidence" value="ECO:0007669"/>
    <property type="project" value="TreeGrafter"/>
</dbReference>
<dbReference type="GO" id="GO:0010628">
    <property type="term" value="P:positive regulation of gene expression"/>
    <property type="evidence" value="ECO:0007669"/>
    <property type="project" value="TreeGrafter"/>
</dbReference>
<evidence type="ECO:0000256" key="4">
    <source>
        <dbReference type="ARBA" id="ARBA00023125"/>
    </source>
</evidence>
<dbReference type="PROSITE" id="PS50931">
    <property type="entry name" value="HTH_LYSR"/>
    <property type="match status" value="1"/>
</dbReference>
<evidence type="ECO:0000256" key="2">
    <source>
        <dbReference type="ARBA" id="ARBA00009437"/>
    </source>
</evidence>
<dbReference type="InterPro" id="IPR036388">
    <property type="entry name" value="WH-like_DNA-bd_sf"/>
</dbReference>
<dbReference type="FunFam" id="1.10.10.10:FF:000001">
    <property type="entry name" value="LysR family transcriptional regulator"/>
    <property type="match status" value="1"/>
</dbReference>
<keyword evidence="5" id="KW-0804">Transcription</keyword>
<dbReference type="InterPro" id="IPR036390">
    <property type="entry name" value="WH_DNA-bd_sf"/>
</dbReference>
<keyword evidence="3" id="KW-0805">Transcription regulation</keyword>
<dbReference type="OrthoDB" id="8479870at2"/>
<reference evidence="7 8" key="1">
    <citation type="submission" date="2016-11" db="EMBL/GenBank/DDBJ databases">
        <authorList>
            <person name="Jaros S."/>
            <person name="Januszkiewicz K."/>
            <person name="Wedrychowicz H."/>
        </authorList>
    </citation>
    <scope>NUCLEOTIDE SEQUENCE [LARGE SCALE GENOMIC DNA]</scope>
    <source>
        <strain evidence="7 8">GAS499</strain>
    </source>
</reference>
<dbReference type="SUPFAM" id="SSF46785">
    <property type="entry name" value="Winged helix' DNA-binding domain"/>
    <property type="match status" value="1"/>
</dbReference>
<proteinExistence type="inferred from homology"/>
<dbReference type="SUPFAM" id="SSF53850">
    <property type="entry name" value="Periplasmic binding protein-like II"/>
    <property type="match status" value="1"/>
</dbReference>
<evidence type="ECO:0000256" key="5">
    <source>
        <dbReference type="ARBA" id="ARBA00023163"/>
    </source>
</evidence>
<dbReference type="Gene3D" id="1.10.10.10">
    <property type="entry name" value="Winged helix-like DNA-binding domain superfamily/Winged helix DNA-binding domain"/>
    <property type="match status" value="1"/>
</dbReference>
<name>A0A1M7A026_9BRAD</name>
<dbReference type="Proteomes" id="UP000189935">
    <property type="component" value="Chromosome I"/>
</dbReference>
<evidence type="ECO:0000259" key="6">
    <source>
        <dbReference type="PROSITE" id="PS50931"/>
    </source>
</evidence>
<comment type="function">
    <text evidence="1">NodD regulates the expression of the nodABCFE genes which encode other nodulation proteins. NodD is also a negative regulator of its own expression. Binds flavonoids as inducers.</text>
</comment>
<evidence type="ECO:0000256" key="1">
    <source>
        <dbReference type="ARBA" id="ARBA00003502"/>
    </source>
</evidence>
<dbReference type="Gene3D" id="3.40.190.290">
    <property type="match status" value="1"/>
</dbReference>
<evidence type="ECO:0000256" key="3">
    <source>
        <dbReference type="ARBA" id="ARBA00023015"/>
    </source>
</evidence>
<protein>
    <submittedName>
        <fullName evidence="7">Transcriptional regulator, LysR family</fullName>
    </submittedName>
</protein>
<comment type="similarity">
    <text evidence="2">Belongs to the LysR transcriptional regulatory family.</text>
</comment>
<evidence type="ECO:0000313" key="7">
    <source>
        <dbReference type="EMBL" id="SHL36111.1"/>
    </source>
</evidence>
<dbReference type="Pfam" id="PF00126">
    <property type="entry name" value="HTH_1"/>
    <property type="match status" value="1"/>
</dbReference>
<organism evidence="7 8">
    <name type="scientific">Bradyrhizobium lablabi</name>
    <dbReference type="NCBI Taxonomy" id="722472"/>
    <lineage>
        <taxon>Bacteria</taxon>
        <taxon>Pseudomonadati</taxon>
        <taxon>Pseudomonadota</taxon>
        <taxon>Alphaproteobacteria</taxon>
        <taxon>Hyphomicrobiales</taxon>
        <taxon>Nitrobacteraceae</taxon>
        <taxon>Bradyrhizobium</taxon>
    </lineage>
</organism>
<dbReference type="InterPro" id="IPR000847">
    <property type="entry name" value="LysR_HTH_N"/>
</dbReference>
<keyword evidence="4" id="KW-0238">DNA-binding</keyword>
<dbReference type="PRINTS" id="PR00039">
    <property type="entry name" value="HTHLYSR"/>
</dbReference>
<accession>A0A1M7A026</accession>
<dbReference type="AlphaFoldDB" id="A0A1M7A026"/>
<dbReference type="Pfam" id="PF03466">
    <property type="entry name" value="LysR_substrate"/>
    <property type="match status" value="1"/>
</dbReference>
<feature type="domain" description="HTH lysR-type" evidence="6">
    <location>
        <begin position="1"/>
        <end position="58"/>
    </location>
</feature>
<evidence type="ECO:0000313" key="8">
    <source>
        <dbReference type="Proteomes" id="UP000189935"/>
    </source>
</evidence>
<dbReference type="InterPro" id="IPR005119">
    <property type="entry name" value="LysR_subst-bd"/>
</dbReference>